<evidence type="ECO:0000259" key="1">
    <source>
        <dbReference type="PROSITE" id="PS50021"/>
    </source>
</evidence>
<gene>
    <name evidence="2" type="ORF">APZ42_019119</name>
</gene>
<dbReference type="OrthoDB" id="2161974at2759"/>
<evidence type="ECO:0000313" key="2">
    <source>
        <dbReference type="EMBL" id="KZS15339.1"/>
    </source>
</evidence>
<keyword evidence="3" id="KW-1185">Reference proteome</keyword>
<evidence type="ECO:0000313" key="3">
    <source>
        <dbReference type="Proteomes" id="UP000076858"/>
    </source>
</evidence>
<dbReference type="SUPFAM" id="SSF47576">
    <property type="entry name" value="Calponin-homology domain, CH-domain"/>
    <property type="match status" value="1"/>
</dbReference>
<dbReference type="InterPro" id="IPR001715">
    <property type="entry name" value="CH_dom"/>
</dbReference>
<comment type="caution">
    <text evidence="2">The sequence shown here is derived from an EMBL/GenBank/DDBJ whole genome shotgun (WGS) entry which is preliminary data.</text>
</comment>
<dbReference type="AlphaFoldDB" id="A0A164YK92"/>
<reference evidence="2 3" key="1">
    <citation type="submission" date="2016-03" db="EMBL/GenBank/DDBJ databases">
        <title>EvidentialGene: Evidence-directed Construction of Genes on Genomes.</title>
        <authorList>
            <person name="Gilbert D.G."/>
            <person name="Choi J.-H."/>
            <person name="Mockaitis K."/>
            <person name="Colbourne J."/>
            <person name="Pfrender M."/>
        </authorList>
    </citation>
    <scope>NUCLEOTIDE SEQUENCE [LARGE SCALE GENOMIC DNA]</scope>
    <source>
        <strain evidence="2 3">Xinb3</strain>
        <tissue evidence="2">Complete organism</tissue>
    </source>
</reference>
<dbReference type="Gene3D" id="1.10.418.10">
    <property type="entry name" value="Calponin-like domain"/>
    <property type="match status" value="1"/>
</dbReference>
<name>A0A164YK92_9CRUS</name>
<organism evidence="2 3">
    <name type="scientific">Daphnia magna</name>
    <dbReference type="NCBI Taxonomy" id="35525"/>
    <lineage>
        <taxon>Eukaryota</taxon>
        <taxon>Metazoa</taxon>
        <taxon>Ecdysozoa</taxon>
        <taxon>Arthropoda</taxon>
        <taxon>Crustacea</taxon>
        <taxon>Branchiopoda</taxon>
        <taxon>Diplostraca</taxon>
        <taxon>Cladocera</taxon>
        <taxon>Anomopoda</taxon>
        <taxon>Daphniidae</taxon>
        <taxon>Daphnia</taxon>
    </lineage>
</organism>
<dbReference type="Proteomes" id="UP000076858">
    <property type="component" value="Unassembled WGS sequence"/>
</dbReference>
<dbReference type="InterPro" id="IPR036872">
    <property type="entry name" value="CH_dom_sf"/>
</dbReference>
<dbReference type="PROSITE" id="PS50021">
    <property type="entry name" value="CH"/>
    <property type="match status" value="1"/>
</dbReference>
<sequence>MLISAKEHRHRGMACLRTWDSDENLCSPLRPHQQKRQQSIKNSCVVAKAAESPQNKCITQIYTDWANHYLEKVKSKRRIQDLPNDVTDGVILADVIEAVANQKLPDVNRKPKNASQMVSQKCV</sequence>
<dbReference type="STRING" id="35525.A0A164YK92"/>
<accession>A0A164YK92</accession>
<proteinExistence type="predicted"/>
<protein>
    <recommendedName>
        <fullName evidence="1">Calponin-homology (CH) domain-containing protein</fullName>
    </recommendedName>
</protein>
<feature type="domain" description="Calponin-homology (CH)" evidence="1">
    <location>
        <begin position="56"/>
        <end position="123"/>
    </location>
</feature>
<dbReference type="Pfam" id="PF00307">
    <property type="entry name" value="CH"/>
    <property type="match status" value="1"/>
</dbReference>
<dbReference type="EMBL" id="LRGB01000881">
    <property type="protein sequence ID" value="KZS15339.1"/>
    <property type="molecule type" value="Genomic_DNA"/>
</dbReference>